<organism evidence="9 10">
    <name type="scientific">Stenotrophomonas ginsengisoli</name>
    <dbReference type="NCBI Taxonomy" id="336566"/>
    <lineage>
        <taxon>Bacteria</taxon>
        <taxon>Pseudomonadati</taxon>
        <taxon>Pseudomonadota</taxon>
        <taxon>Gammaproteobacteria</taxon>
        <taxon>Lysobacterales</taxon>
        <taxon>Lysobacteraceae</taxon>
        <taxon>Stenotrophomonas</taxon>
    </lineage>
</organism>
<comment type="similarity">
    <text evidence="1 4 7">Belongs to the tRNA pseudouridine synthase TruA family.</text>
</comment>
<evidence type="ECO:0000259" key="8">
    <source>
        <dbReference type="Pfam" id="PF01416"/>
    </source>
</evidence>
<keyword evidence="3 4" id="KW-0413">Isomerase</keyword>
<dbReference type="GO" id="GO:0160147">
    <property type="term" value="F:tRNA pseudouridine(38-40) synthase activity"/>
    <property type="evidence" value="ECO:0007669"/>
    <property type="project" value="UniProtKB-EC"/>
</dbReference>
<dbReference type="InterPro" id="IPR020094">
    <property type="entry name" value="TruA/RsuA/RluB/E/F_N"/>
</dbReference>
<reference evidence="9 10" key="1">
    <citation type="submission" date="2015-05" db="EMBL/GenBank/DDBJ databases">
        <title>Genome sequencing and analysis of members of genus Stenotrophomonas.</title>
        <authorList>
            <person name="Patil P.P."/>
            <person name="Midha S."/>
            <person name="Patil P.B."/>
        </authorList>
    </citation>
    <scope>NUCLEOTIDE SEQUENCE [LARGE SCALE GENOMIC DNA]</scope>
    <source>
        <strain evidence="9 10">DSM 24757</strain>
    </source>
</reference>
<sequence>MRYAAGIEYDGSAFKGWQFLGEGGPSVQAALEQALSSVADAPVSVMCAGRTDAGVHGQCQVVHFDTEVVRDPRAWTLGTSTRLPPEVAVRWCQPVDADFHARFSARARRYRYRIMNRSVRPALGRQLLSWERRPLDADAMHQAAQLLLGENDFSALRSAECQAAHARREMQRISVTREGEVVEVQVQANAFLHHMVRNIVGSLCMIGAGERPVEWMGEVLAGRDRTKAGPTAPAAGLVFLGPLYPAIWQLPDEVTDAALQP</sequence>
<feature type="active site" description="Nucleophile" evidence="4 5">
    <location>
        <position position="52"/>
    </location>
</feature>
<dbReference type="HAMAP" id="MF_00171">
    <property type="entry name" value="TruA"/>
    <property type="match status" value="1"/>
</dbReference>
<proteinExistence type="inferred from homology"/>
<dbReference type="NCBIfam" id="TIGR00071">
    <property type="entry name" value="hisT_truA"/>
    <property type="match status" value="1"/>
</dbReference>
<dbReference type="Pfam" id="PF01416">
    <property type="entry name" value="PseudoU_synth_1"/>
    <property type="match status" value="2"/>
</dbReference>
<dbReference type="GO" id="GO:0031119">
    <property type="term" value="P:tRNA pseudouridine synthesis"/>
    <property type="evidence" value="ECO:0007669"/>
    <property type="project" value="UniProtKB-UniRule"/>
</dbReference>
<dbReference type="PATRIC" id="fig|336566.3.peg.1855"/>
<comment type="subunit">
    <text evidence="4">Homodimer.</text>
</comment>
<comment type="function">
    <text evidence="4">Formation of pseudouridine at positions 38, 39 and 40 in the anticodon stem and loop of transfer RNAs.</text>
</comment>
<dbReference type="InterPro" id="IPR001406">
    <property type="entry name" value="PsdUridine_synth_TruA"/>
</dbReference>
<comment type="caution">
    <text evidence="4">Lacks conserved residue(s) required for the propagation of feature annotation.</text>
</comment>
<accession>A0A0R0D097</accession>
<evidence type="ECO:0000313" key="10">
    <source>
        <dbReference type="Proteomes" id="UP000050956"/>
    </source>
</evidence>
<dbReference type="EMBL" id="LDJM01000030">
    <property type="protein sequence ID" value="KRG75433.1"/>
    <property type="molecule type" value="Genomic_DNA"/>
</dbReference>
<feature type="binding site" evidence="4 6">
    <location>
        <position position="110"/>
    </location>
    <ligand>
        <name>substrate</name>
    </ligand>
</feature>
<evidence type="ECO:0000256" key="3">
    <source>
        <dbReference type="ARBA" id="ARBA00023235"/>
    </source>
</evidence>
<evidence type="ECO:0000256" key="6">
    <source>
        <dbReference type="PIRSR" id="PIRSR001430-2"/>
    </source>
</evidence>
<evidence type="ECO:0000256" key="1">
    <source>
        <dbReference type="ARBA" id="ARBA00009375"/>
    </source>
</evidence>
<gene>
    <name evidence="4" type="primary">truA</name>
    <name evidence="9" type="ORF">ABB30_11760</name>
</gene>
<dbReference type="InterPro" id="IPR020095">
    <property type="entry name" value="PsdUridine_synth_TruA_C"/>
</dbReference>
<dbReference type="Gene3D" id="3.30.70.580">
    <property type="entry name" value="Pseudouridine synthase I, catalytic domain, N-terminal subdomain"/>
    <property type="match status" value="1"/>
</dbReference>
<dbReference type="Proteomes" id="UP000050956">
    <property type="component" value="Unassembled WGS sequence"/>
</dbReference>
<comment type="caution">
    <text evidence="9">The sequence shown here is derived from an EMBL/GenBank/DDBJ whole genome shotgun (WGS) entry which is preliminary data.</text>
</comment>
<feature type="domain" description="Pseudouridine synthase I TruA alpha/beta" evidence="8">
    <location>
        <begin position="143"/>
        <end position="245"/>
    </location>
</feature>
<dbReference type="FunFam" id="3.30.70.580:FF:000001">
    <property type="entry name" value="tRNA pseudouridine synthase A"/>
    <property type="match status" value="1"/>
</dbReference>
<dbReference type="PIRSF" id="PIRSF001430">
    <property type="entry name" value="tRNA_psdUrid_synth"/>
    <property type="match status" value="1"/>
</dbReference>
<name>A0A0R0D097_9GAMM</name>
<evidence type="ECO:0000256" key="5">
    <source>
        <dbReference type="PIRSR" id="PIRSR001430-1"/>
    </source>
</evidence>
<evidence type="ECO:0000256" key="4">
    <source>
        <dbReference type="HAMAP-Rule" id="MF_00171"/>
    </source>
</evidence>
<dbReference type="OrthoDB" id="9811823at2"/>
<dbReference type="PANTHER" id="PTHR11142:SF0">
    <property type="entry name" value="TRNA PSEUDOURIDINE SYNTHASE-LIKE 1"/>
    <property type="match status" value="1"/>
</dbReference>
<dbReference type="AlphaFoldDB" id="A0A0R0D097"/>
<dbReference type="EC" id="5.4.99.12" evidence="4"/>
<dbReference type="PANTHER" id="PTHR11142">
    <property type="entry name" value="PSEUDOURIDYLATE SYNTHASE"/>
    <property type="match status" value="1"/>
</dbReference>
<dbReference type="RefSeq" id="WP_057638504.1">
    <property type="nucleotide sequence ID" value="NZ_LDJM01000030.1"/>
</dbReference>
<dbReference type="STRING" id="336566.ABB30_11760"/>
<evidence type="ECO:0000313" key="9">
    <source>
        <dbReference type="EMBL" id="KRG75433.1"/>
    </source>
</evidence>
<evidence type="ECO:0000256" key="2">
    <source>
        <dbReference type="ARBA" id="ARBA00022694"/>
    </source>
</evidence>
<dbReference type="GO" id="GO:0003723">
    <property type="term" value="F:RNA binding"/>
    <property type="evidence" value="ECO:0007669"/>
    <property type="project" value="InterPro"/>
</dbReference>
<protein>
    <recommendedName>
        <fullName evidence="4">tRNA pseudouridine synthase A</fullName>
        <ecNumber evidence="4">5.4.99.12</ecNumber>
    </recommendedName>
    <alternativeName>
        <fullName evidence="4">tRNA pseudouridine(38-40) synthase</fullName>
    </alternativeName>
    <alternativeName>
        <fullName evidence="4">tRNA pseudouridylate synthase I</fullName>
    </alternativeName>
    <alternativeName>
        <fullName evidence="4">tRNA-uridine isomerase I</fullName>
    </alternativeName>
</protein>
<keyword evidence="2 4" id="KW-0819">tRNA processing</keyword>
<dbReference type="SUPFAM" id="SSF55120">
    <property type="entry name" value="Pseudouridine synthase"/>
    <property type="match status" value="1"/>
</dbReference>
<feature type="domain" description="Pseudouridine synthase I TruA alpha/beta" evidence="8">
    <location>
        <begin position="7"/>
        <end position="103"/>
    </location>
</feature>
<dbReference type="Gene3D" id="3.30.70.660">
    <property type="entry name" value="Pseudouridine synthase I, catalytic domain, C-terminal subdomain"/>
    <property type="match status" value="1"/>
</dbReference>
<keyword evidence="10" id="KW-1185">Reference proteome</keyword>
<dbReference type="InterPro" id="IPR020103">
    <property type="entry name" value="PsdUridine_synth_cat_dom_sf"/>
</dbReference>
<comment type="catalytic activity">
    <reaction evidence="4 7">
        <text>uridine(38/39/40) in tRNA = pseudouridine(38/39/40) in tRNA</text>
        <dbReference type="Rhea" id="RHEA:22376"/>
        <dbReference type="Rhea" id="RHEA-COMP:10085"/>
        <dbReference type="Rhea" id="RHEA-COMP:10087"/>
        <dbReference type="ChEBI" id="CHEBI:65314"/>
        <dbReference type="ChEBI" id="CHEBI:65315"/>
        <dbReference type="EC" id="5.4.99.12"/>
    </reaction>
</comment>
<dbReference type="InterPro" id="IPR020097">
    <property type="entry name" value="PsdUridine_synth_TruA_a/b_dom"/>
</dbReference>
<dbReference type="CDD" id="cd02570">
    <property type="entry name" value="PseudoU_synth_EcTruA"/>
    <property type="match status" value="1"/>
</dbReference>
<evidence type="ECO:0000256" key="7">
    <source>
        <dbReference type="RuleBase" id="RU003792"/>
    </source>
</evidence>